<dbReference type="EMBL" id="DYVF01000022">
    <property type="protein sequence ID" value="HJG30353.1"/>
    <property type="molecule type" value="Genomic_DNA"/>
</dbReference>
<dbReference type="Proteomes" id="UP000746751">
    <property type="component" value="Unassembled WGS sequence"/>
</dbReference>
<proteinExistence type="predicted"/>
<dbReference type="InterPro" id="IPR027417">
    <property type="entry name" value="P-loop_NTPase"/>
</dbReference>
<name>A0A921IR21_9ACTN</name>
<sequence>MYLTLCDIPIEWRGAACPRDLAVFGRADAGHDRPRLIIEGRSVDALPDVPEPEVVTGVTAMAHRGDVLVGWNTYEGMPDRTAVLEFDGVRATVLIGPRTWECSVLNMVMLSLLPVVSRAETLLVHASLVEYDGRAVAFTAASGTGKSTQADLWVEHLGAQIMNGDRAFIRRIDGQWNAYGSPWSGSSPYVRNVWAPLAAVVVLEQAPCNRIRPLGALEMMPRLYNNIRYPFWDQAATEASLATLDAMMKEVPIYLLSCRPDEEAARMTRDAVFGA</sequence>
<organism evidence="1 2">
    <name type="scientific">Collinsella ihumii</name>
    <dbReference type="NCBI Taxonomy" id="1720204"/>
    <lineage>
        <taxon>Bacteria</taxon>
        <taxon>Bacillati</taxon>
        <taxon>Actinomycetota</taxon>
        <taxon>Coriobacteriia</taxon>
        <taxon>Coriobacteriales</taxon>
        <taxon>Coriobacteriaceae</taxon>
        <taxon>Collinsella</taxon>
    </lineage>
</organism>
<accession>A0A921IR21</accession>
<dbReference type="AlphaFoldDB" id="A0A921IR21"/>
<evidence type="ECO:0000313" key="1">
    <source>
        <dbReference type="EMBL" id="HJG30353.1"/>
    </source>
</evidence>
<evidence type="ECO:0000313" key="2">
    <source>
        <dbReference type="Proteomes" id="UP000746751"/>
    </source>
</evidence>
<protein>
    <submittedName>
        <fullName evidence="1">Uncharacterized protein</fullName>
    </submittedName>
</protein>
<dbReference type="SUPFAM" id="SSF53795">
    <property type="entry name" value="PEP carboxykinase-like"/>
    <property type="match status" value="1"/>
</dbReference>
<gene>
    <name evidence="1" type="ORF">K8U80_03035</name>
</gene>
<comment type="caution">
    <text evidence="1">The sequence shown here is derived from an EMBL/GenBank/DDBJ whole genome shotgun (WGS) entry which is preliminary data.</text>
</comment>
<reference evidence="1" key="2">
    <citation type="submission" date="2021-09" db="EMBL/GenBank/DDBJ databases">
        <authorList>
            <person name="Gilroy R."/>
        </authorList>
    </citation>
    <scope>NUCLEOTIDE SEQUENCE</scope>
    <source>
        <strain evidence="1">ChiGjej2B2-7701</strain>
    </source>
</reference>
<reference evidence="1" key="1">
    <citation type="journal article" date="2021" name="PeerJ">
        <title>Extensive microbial diversity within the chicken gut microbiome revealed by metagenomics and culture.</title>
        <authorList>
            <person name="Gilroy R."/>
            <person name="Ravi A."/>
            <person name="Getino M."/>
            <person name="Pursley I."/>
            <person name="Horton D.L."/>
            <person name="Alikhan N.F."/>
            <person name="Baker D."/>
            <person name="Gharbi K."/>
            <person name="Hall N."/>
            <person name="Watson M."/>
            <person name="Adriaenssens E.M."/>
            <person name="Foster-Nyarko E."/>
            <person name="Jarju S."/>
            <person name="Secka A."/>
            <person name="Antonio M."/>
            <person name="Oren A."/>
            <person name="Chaudhuri R.R."/>
            <person name="La Ragione R."/>
            <person name="Hildebrand F."/>
            <person name="Pallen M.J."/>
        </authorList>
    </citation>
    <scope>NUCLEOTIDE SEQUENCE</scope>
    <source>
        <strain evidence="1">ChiGjej2B2-7701</strain>
    </source>
</reference>
<dbReference type="Gene3D" id="3.40.50.300">
    <property type="entry name" value="P-loop containing nucleotide triphosphate hydrolases"/>
    <property type="match status" value="1"/>
</dbReference>